<protein>
    <recommendedName>
        <fullName evidence="3">FAS1 domain-containing protein</fullName>
    </recommendedName>
</protein>
<dbReference type="Proteomes" id="UP001152592">
    <property type="component" value="Unassembled WGS sequence"/>
</dbReference>
<evidence type="ECO:0000256" key="1">
    <source>
        <dbReference type="SAM" id="MobiDB-lite"/>
    </source>
</evidence>
<evidence type="ECO:0000256" key="2">
    <source>
        <dbReference type="SAM" id="SignalP"/>
    </source>
</evidence>
<sequence length="509" mass="57361">MRSLLFLALTSFASALAIPDEDPGIRSQEQFFDRDEVDIGSWGAGHLKDQLLMDVPSPTPVDRGFGHGRGEWSRGHHHDRYEGCPWDDESHGSWPEEGRHRYDWLGDERPEWGRGPREGHPGRHGEHGEWPDKGHHRHGWPDGPEDWPGHEDEGNHPPYFHHPHPHPYPGEWPNRDDRPCHCGRHRIQDPCPGPGCPTDHTIWEIIQQNEQTTRLAELISNDKELIELLSQKENHTIFAPTNHALSRLDLPANAISNFLRYHIVPGRFQLHELALHQTLPTKLTEESLGKLPQRLVIDLVDEAILNRRSIVLRADISTKNGVIHIIDLPLHLPLETRAMIPEQSIFARALAKTQLSQYMDPAHRSGGTTFVPTDGAFRRLGRRANEFLFSEEGAACLRALVGYHIVANQTVYSDVVYADGKAKELGSGPGHVVVEMETVEGREVRVDIEGGMRVNGFGRVVADLVARDGSMLMLERVLLPPQKVKGKSVSKDKIGILMEGLDCVREHEL</sequence>
<feature type="signal peptide" evidence="2">
    <location>
        <begin position="1"/>
        <end position="17"/>
    </location>
</feature>
<dbReference type="InterPro" id="IPR050904">
    <property type="entry name" value="Adhesion/Biosynth-related"/>
</dbReference>
<reference evidence="4" key="1">
    <citation type="submission" date="2021-07" db="EMBL/GenBank/DDBJ databases">
        <authorList>
            <person name="Branca A.L. A."/>
        </authorList>
    </citation>
    <scope>NUCLEOTIDE SEQUENCE</scope>
</reference>
<dbReference type="EMBL" id="CAJVPD010000261">
    <property type="protein sequence ID" value="CAG8407676.1"/>
    <property type="molecule type" value="Genomic_DNA"/>
</dbReference>
<dbReference type="Gene3D" id="2.30.180.10">
    <property type="entry name" value="FAS1 domain"/>
    <property type="match status" value="2"/>
</dbReference>
<dbReference type="AlphaFoldDB" id="A0A9W4JLZ0"/>
<dbReference type="InterPro" id="IPR036378">
    <property type="entry name" value="FAS1_dom_sf"/>
</dbReference>
<proteinExistence type="predicted"/>
<comment type="caution">
    <text evidence="4">The sequence shown here is derived from an EMBL/GenBank/DDBJ whole genome shotgun (WGS) entry which is preliminary data.</text>
</comment>
<dbReference type="SMART" id="SM00554">
    <property type="entry name" value="FAS1"/>
    <property type="match status" value="2"/>
</dbReference>
<dbReference type="InterPro" id="IPR000782">
    <property type="entry name" value="FAS1_domain"/>
</dbReference>
<accession>A0A9W4JLZ0</accession>
<feature type="compositionally biased region" description="Basic and acidic residues" evidence="1">
    <location>
        <begin position="108"/>
        <end position="133"/>
    </location>
</feature>
<dbReference type="Pfam" id="PF02469">
    <property type="entry name" value="Fasciclin"/>
    <property type="match status" value="2"/>
</dbReference>
<feature type="domain" description="FAS1" evidence="3">
    <location>
        <begin position="330"/>
        <end position="478"/>
    </location>
</feature>
<dbReference type="OrthoDB" id="5212126at2759"/>
<dbReference type="PROSITE" id="PS50213">
    <property type="entry name" value="FAS1"/>
    <property type="match status" value="2"/>
</dbReference>
<gene>
    <name evidence="4" type="ORF">PSALAMII_LOCUS8355</name>
</gene>
<organism evidence="4 5">
    <name type="scientific">Penicillium salamii</name>
    <dbReference type="NCBI Taxonomy" id="1612424"/>
    <lineage>
        <taxon>Eukaryota</taxon>
        <taxon>Fungi</taxon>
        <taxon>Dikarya</taxon>
        <taxon>Ascomycota</taxon>
        <taxon>Pezizomycotina</taxon>
        <taxon>Eurotiomycetes</taxon>
        <taxon>Eurotiomycetidae</taxon>
        <taxon>Eurotiales</taxon>
        <taxon>Aspergillaceae</taxon>
        <taxon>Penicillium</taxon>
    </lineage>
</organism>
<dbReference type="PANTHER" id="PTHR10900">
    <property type="entry name" value="PERIOSTIN-RELATED"/>
    <property type="match status" value="1"/>
</dbReference>
<feature type="chain" id="PRO_5040750037" description="FAS1 domain-containing protein" evidence="2">
    <location>
        <begin position="18"/>
        <end position="509"/>
    </location>
</feature>
<name>A0A9W4JLZ0_9EURO</name>
<dbReference type="SUPFAM" id="SSF82153">
    <property type="entry name" value="FAS1 domain"/>
    <property type="match status" value="2"/>
</dbReference>
<dbReference type="PANTHER" id="PTHR10900:SF125">
    <property type="entry name" value="FAS1 DOMAIN-CONTAINING PROTEIN YLR001C"/>
    <property type="match status" value="1"/>
</dbReference>
<evidence type="ECO:0000313" key="4">
    <source>
        <dbReference type="EMBL" id="CAG8407676.1"/>
    </source>
</evidence>
<feature type="region of interest" description="Disordered" evidence="1">
    <location>
        <begin position="108"/>
        <end position="162"/>
    </location>
</feature>
<feature type="domain" description="FAS1" evidence="3">
    <location>
        <begin position="199"/>
        <end position="330"/>
    </location>
</feature>
<keyword evidence="2" id="KW-0732">Signal</keyword>
<evidence type="ECO:0000313" key="5">
    <source>
        <dbReference type="Proteomes" id="UP001152592"/>
    </source>
</evidence>
<evidence type="ECO:0000259" key="3">
    <source>
        <dbReference type="PROSITE" id="PS50213"/>
    </source>
</evidence>